<protein>
    <submittedName>
        <fullName evidence="7">Outer membrane scaffolding protein for murein synthesis (MipA/OmpV family)</fullName>
    </submittedName>
</protein>
<comment type="caution">
    <text evidence="7">The sequence shown here is derived from an EMBL/GenBank/DDBJ whole genome shotgun (WGS) entry which is preliminary data.</text>
</comment>
<dbReference type="Pfam" id="PF06629">
    <property type="entry name" value="MipA"/>
    <property type="match status" value="1"/>
</dbReference>
<comment type="similarity">
    <text evidence="2">Belongs to the MipA/OmpV family.</text>
</comment>
<dbReference type="RefSeq" id="WP_133594387.1">
    <property type="nucleotide sequence ID" value="NZ_SNVV01000022.1"/>
</dbReference>
<dbReference type="AlphaFoldDB" id="A0A4R6DS03"/>
<organism evidence="7 8">
    <name type="scientific">Azoarcus indigens</name>
    <dbReference type="NCBI Taxonomy" id="29545"/>
    <lineage>
        <taxon>Bacteria</taxon>
        <taxon>Pseudomonadati</taxon>
        <taxon>Pseudomonadota</taxon>
        <taxon>Betaproteobacteria</taxon>
        <taxon>Rhodocyclales</taxon>
        <taxon>Zoogloeaceae</taxon>
        <taxon>Azoarcus</taxon>
    </lineage>
</organism>
<comment type="subcellular location">
    <subcellularLocation>
        <location evidence="1">Cell outer membrane</location>
    </subcellularLocation>
</comment>
<proteinExistence type="inferred from homology"/>
<dbReference type="EMBL" id="SNVV01000022">
    <property type="protein sequence ID" value="TDN47088.1"/>
    <property type="molecule type" value="Genomic_DNA"/>
</dbReference>
<evidence type="ECO:0000256" key="6">
    <source>
        <dbReference type="SAM" id="SignalP"/>
    </source>
</evidence>
<evidence type="ECO:0000256" key="4">
    <source>
        <dbReference type="ARBA" id="ARBA00023136"/>
    </source>
</evidence>
<dbReference type="PANTHER" id="PTHR38776:SF1">
    <property type="entry name" value="MLTA-INTERACTING PROTEIN-RELATED"/>
    <property type="match status" value="1"/>
</dbReference>
<evidence type="ECO:0000313" key="8">
    <source>
        <dbReference type="Proteomes" id="UP000295129"/>
    </source>
</evidence>
<keyword evidence="8" id="KW-1185">Reference proteome</keyword>
<keyword evidence="3 6" id="KW-0732">Signal</keyword>
<gene>
    <name evidence="7" type="ORF">C7389_12245</name>
</gene>
<feature type="signal peptide" evidence="6">
    <location>
        <begin position="1"/>
        <end position="26"/>
    </location>
</feature>
<accession>A0A4R6DS03</accession>
<dbReference type="InterPro" id="IPR010583">
    <property type="entry name" value="MipA"/>
</dbReference>
<evidence type="ECO:0000256" key="3">
    <source>
        <dbReference type="ARBA" id="ARBA00022729"/>
    </source>
</evidence>
<dbReference type="PANTHER" id="PTHR38776">
    <property type="entry name" value="MLTA-INTERACTING PROTEIN-RELATED"/>
    <property type="match status" value="1"/>
</dbReference>
<dbReference type="Proteomes" id="UP000295129">
    <property type="component" value="Unassembled WGS sequence"/>
</dbReference>
<reference evidence="7 8" key="1">
    <citation type="submission" date="2019-03" db="EMBL/GenBank/DDBJ databases">
        <title>Genomic Encyclopedia of Type Strains, Phase IV (KMG-IV): sequencing the most valuable type-strain genomes for metagenomic binning, comparative biology and taxonomic classification.</title>
        <authorList>
            <person name="Goeker M."/>
        </authorList>
    </citation>
    <scope>NUCLEOTIDE SEQUENCE [LARGE SCALE GENOMIC DNA]</scope>
    <source>
        <strain evidence="7 8">DSM 12121</strain>
    </source>
</reference>
<keyword evidence="5" id="KW-0998">Cell outer membrane</keyword>
<evidence type="ECO:0000256" key="2">
    <source>
        <dbReference type="ARBA" id="ARBA00005722"/>
    </source>
</evidence>
<feature type="chain" id="PRO_5020307777" evidence="6">
    <location>
        <begin position="27"/>
        <end position="281"/>
    </location>
</feature>
<keyword evidence="4" id="KW-0472">Membrane</keyword>
<dbReference type="OrthoDB" id="5290976at2"/>
<evidence type="ECO:0000256" key="5">
    <source>
        <dbReference type="ARBA" id="ARBA00023237"/>
    </source>
</evidence>
<dbReference type="GO" id="GO:0009279">
    <property type="term" value="C:cell outer membrane"/>
    <property type="evidence" value="ECO:0007669"/>
    <property type="project" value="UniProtKB-SubCell"/>
</dbReference>
<sequence length="281" mass="30663">MSSSARRFSRLLLTALGVATAGAAAAAERPLWELGLGVGAVSFPDYRGADERSTYVLPAPYVVYRGEFLKADRDGVRGVFFESDRVELNFSAAASVPVDSDGNKARRGMPDLKPTVEFGPSLDLTLWRAPDRSAKLDFRLPVRAAYAVIGGVKRVGLVSTPTLNLDLRDPLGQHGWNLGLLAGPVFGDARQHRYFYDVAPEHATPGRETYRAKGGYGGSQFLAALSKRYDNYWVGAFVRYDNLRGAVFDDSPLVKRDQSWAAGFAIAWIIGESATRVQVND</sequence>
<name>A0A4R6DS03_9RHOO</name>
<evidence type="ECO:0000313" key="7">
    <source>
        <dbReference type="EMBL" id="TDN47088.1"/>
    </source>
</evidence>
<evidence type="ECO:0000256" key="1">
    <source>
        <dbReference type="ARBA" id="ARBA00004442"/>
    </source>
</evidence>